<dbReference type="AlphaFoldDB" id="Q3UZ36"/>
<dbReference type="Pfam" id="PF07145">
    <property type="entry name" value="PAM2"/>
    <property type="match status" value="1"/>
</dbReference>
<reference evidence="2" key="7">
    <citation type="journal article" date="2005" name="Science">
        <title>The Transcriptional Landscape of the Mammalian Genome.</title>
        <authorList>
            <consortium name="The FANTOM Consortium"/>
            <consortium name="Riken Genome Exploration Research Group and Genome Science Group (Genome Network Project Core Group)"/>
        </authorList>
    </citation>
    <scope>NUCLEOTIDE SEQUENCE</scope>
    <source>
        <strain evidence="2">C57BL/6J</strain>
        <tissue evidence="2">Thymus</tissue>
    </source>
</reference>
<feature type="compositionally biased region" description="Gly residues" evidence="1">
    <location>
        <begin position="103"/>
        <end position="118"/>
    </location>
</feature>
<feature type="region of interest" description="Disordered" evidence="1">
    <location>
        <begin position="90"/>
        <end position="226"/>
    </location>
</feature>
<reference evidence="2" key="2">
    <citation type="journal article" date="2000" name="Genome Res.">
        <title>Normalization and subtraction of cap-trapper-selected cDNAs to prepare full-length cDNA libraries for rapid discovery of new genes.</title>
        <authorList>
            <person name="Carninci P."/>
            <person name="Shibata Y."/>
            <person name="Hayatsu N."/>
            <person name="Sugahara Y."/>
            <person name="Shibata K."/>
            <person name="Itoh M."/>
            <person name="Konno H."/>
            <person name="Okazaki Y."/>
            <person name="Muramatsu M."/>
            <person name="Hayashizaki Y."/>
        </authorList>
    </citation>
    <scope>NUCLEOTIDE SEQUENCE</scope>
    <source>
        <strain evidence="2">C57BL/6J</strain>
        <tissue evidence="2">Thymus</tissue>
    </source>
</reference>
<reference evidence="2" key="6">
    <citation type="submission" date="2004-03" db="EMBL/GenBank/DDBJ databases">
        <authorList>
            <person name="Arakawa T."/>
            <person name="Carninci P."/>
            <person name="Fukuda S."/>
            <person name="Hashizume W."/>
            <person name="Hayashida K."/>
            <person name="Hori F."/>
            <person name="Iida J."/>
            <person name="Imamura K."/>
            <person name="Imotani K."/>
            <person name="Itoh M."/>
            <person name="Kanagawa S."/>
            <person name="Kawai J."/>
            <person name="Kojima M."/>
            <person name="Konno H."/>
            <person name="Murata M."/>
            <person name="Nakamura M."/>
            <person name="Ninomiya N."/>
            <person name="Nishiyori H."/>
            <person name="Nomura K."/>
            <person name="Ohno M."/>
            <person name="Sakazume N."/>
            <person name="Sano H."/>
            <person name="Sasaki D."/>
            <person name="Shibata K."/>
            <person name="Shiraki T."/>
            <person name="Tagami M."/>
            <person name="Tagami Y."/>
            <person name="Waki K."/>
            <person name="Watahiki A."/>
            <person name="Muramatsu M."/>
            <person name="Hayashizaki Y."/>
        </authorList>
    </citation>
    <scope>NUCLEOTIDE SEQUENCE</scope>
    <source>
        <strain evidence="2">C57BL/6J</strain>
        <tissue evidence="2">Thymus</tissue>
    </source>
</reference>
<dbReference type="EMBL" id="AK134128">
    <property type="protein sequence ID" value="BAE22025.1"/>
    <property type="molecule type" value="mRNA"/>
</dbReference>
<dbReference type="InterPro" id="IPR009818">
    <property type="entry name" value="PAM2_motif"/>
</dbReference>
<name>Q3UZ36_MOUSE</name>
<accession>Q3UZ36</accession>
<evidence type="ECO:0000256" key="1">
    <source>
        <dbReference type="SAM" id="MobiDB-lite"/>
    </source>
</evidence>
<proteinExistence type="evidence at transcript level"/>
<evidence type="ECO:0000313" key="2">
    <source>
        <dbReference type="EMBL" id="BAE22025.1"/>
    </source>
</evidence>
<reference evidence="2" key="1">
    <citation type="journal article" date="1999" name="Methods Enzymol.">
        <title>High-efficiency full-length cDNA cloning.</title>
        <authorList>
            <person name="Carninci P."/>
            <person name="Hayashizaki Y."/>
        </authorList>
    </citation>
    <scope>NUCLEOTIDE SEQUENCE</scope>
    <source>
        <strain evidence="2">C57BL/6J</strain>
        <tissue evidence="2">Thymus</tissue>
    </source>
</reference>
<reference evidence="2" key="3">
    <citation type="journal article" date="2000" name="Genome Res.">
        <title>RIKEN integrated sequence analysis (RISA) system--384-format sequencing pipeline with 384 multicapillary sequencer.</title>
        <authorList>
            <person name="Shibata K."/>
            <person name="Itoh M."/>
            <person name="Aizawa K."/>
            <person name="Nagaoka S."/>
            <person name="Sasaki N."/>
            <person name="Carninci P."/>
            <person name="Konno H."/>
            <person name="Akiyama J."/>
            <person name="Nishi K."/>
            <person name="Kitsunai T."/>
            <person name="Tashiro H."/>
            <person name="Itoh M."/>
            <person name="Sumi N."/>
            <person name="Ishii Y."/>
            <person name="Nakamura S."/>
            <person name="Hazama M."/>
            <person name="Nishine T."/>
            <person name="Harada A."/>
            <person name="Yamamoto R."/>
            <person name="Matsumoto H."/>
            <person name="Sakaguchi S."/>
            <person name="Ikegami T."/>
            <person name="Kashiwagi K."/>
            <person name="Fujiwake S."/>
            <person name="Inoue K."/>
            <person name="Togawa Y."/>
            <person name="Izawa M."/>
            <person name="Ohara E."/>
            <person name="Watahiki M."/>
            <person name="Yoneda Y."/>
            <person name="Ishikawa T."/>
            <person name="Ozawa K."/>
            <person name="Tanaka T."/>
            <person name="Matsuura S."/>
            <person name="Kawai J."/>
            <person name="Okazaki Y."/>
            <person name="Muramatsu M."/>
            <person name="Inoue Y."/>
            <person name="Kira A."/>
            <person name="Hayashizaki Y."/>
        </authorList>
    </citation>
    <scope>NUCLEOTIDE SEQUENCE</scope>
    <source>
        <strain evidence="2">C57BL/6J</strain>
        <tissue evidence="2">Thymus</tissue>
    </source>
</reference>
<dbReference type="PeptideAtlas" id="Q3UZ36"/>
<dbReference type="UCSC" id="uc007yfg.1">
    <property type="organism name" value="mouse"/>
</dbReference>
<feature type="compositionally biased region" description="Low complexity" evidence="1">
    <location>
        <begin position="151"/>
        <end position="175"/>
    </location>
</feature>
<feature type="region of interest" description="Disordered" evidence="1">
    <location>
        <begin position="1"/>
        <end position="56"/>
    </location>
</feature>
<sequence length="226" mass="22061">MDPRSGGGGGGGGGGSSSSSDSAPDCWDQTDMEAPGPGPCGGGGSGSSSMAAVAEAQRENLSAAFSRQLNVNAKPFVPNVHAAEFVPSFLRGPAQPPLSPAGAAGGDHGAGSGAGGPSGKLPGWISPRHGRRPGAGVPRWAGWRGREAGRPARGALTAAPAGLGGAPPVWELLGLGRLGQEEQRPGDPGAIAPPRKAARGSPLGIGTVWDPASPGPVSATRPRSGD</sequence>
<organism evidence="2">
    <name type="scientific">Mus musculus</name>
    <name type="common">Mouse</name>
    <dbReference type="NCBI Taxonomy" id="10090"/>
    <lineage>
        <taxon>Eukaryota</taxon>
        <taxon>Metazoa</taxon>
        <taxon>Chordata</taxon>
        <taxon>Craniata</taxon>
        <taxon>Vertebrata</taxon>
        <taxon>Euteleostomi</taxon>
        <taxon>Mammalia</taxon>
        <taxon>Eutheria</taxon>
        <taxon>Euarchontoglires</taxon>
        <taxon>Glires</taxon>
        <taxon>Rodentia</taxon>
        <taxon>Myomorpha</taxon>
        <taxon>Muroidea</taxon>
        <taxon>Muridae</taxon>
        <taxon>Murinae</taxon>
        <taxon>Mus</taxon>
        <taxon>Mus</taxon>
    </lineage>
</organism>
<protein>
    <submittedName>
        <fullName evidence="2">Uncharacterized protein</fullName>
    </submittedName>
</protein>
<dbReference type="AGR" id="MGI:1316728"/>
<dbReference type="MGI" id="MGI:1316728">
    <property type="gene designation" value="Gspt1"/>
</dbReference>
<feature type="compositionally biased region" description="Gly residues" evidence="1">
    <location>
        <begin position="1"/>
        <end position="16"/>
    </location>
</feature>
<reference evidence="2" key="4">
    <citation type="journal article" date="2001" name="Nature">
        <title>Functional annotation of a full-length mouse cDNA collection.</title>
        <authorList>
            <consortium name="The RIKEN Genome Exploration Research Group Phase II Team and the FANTOM Consortium"/>
        </authorList>
    </citation>
    <scope>NUCLEOTIDE SEQUENCE</scope>
    <source>
        <strain evidence="2">C57BL/6J</strain>
        <tissue evidence="2">Thymus</tissue>
    </source>
</reference>
<reference evidence="2" key="8">
    <citation type="journal article" date="2005" name="Science">
        <title>Antisense Transcription in the Mammalian Transcriptome.</title>
        <authorList>
            <consortium name="RIKEN Genome Exploration Research Group and Genome Science Group (Genome Network Project Core Group) and the FANTOM Consortium"/>
        </authorList>
    </citation>
    <scope>NUCLEOTIDE SEQUENCE</scope>
    <source>
        <strain evidence="2">C57BL/6J</strain>
        <tissue evidence="2">Thymus</tissue>
    </source>
</reference>
<gene>
    <name evidence="3" type="primary">Gspt1</name>
</gene>
<reference evidence="2" key="5">
    <citation type="journal article" date="2002" name="Nature">
        <title>Analysis of the mouse transcriptome based on functional annotation of 60,770 full-length cDNAs.</title>
        <authorList>
            <consortium name="The FANTOM Consortium and the RIKEN Genome Exploration Research Group Phase I and II Team"/>
        </authorList>
    </citation>
    <scope>NUCLEOTIDE SEQUENCE</scope>
    <source>
        <strain evidence="2">C57BL/6J</strain>
        <tissue evidence="2">Thymus</tissue>
    </source>
</reference>
<evidence type="ECO:0000313" key="3">
    <source>
        <dbReference type="MGI" id="MGI:1316728"/>
    </source>
</evidence>